<proteinExistence type="predicted"/>
<reference evidence="3 4" key="1">
    <citation type="submission" date="2024-05" db="EMBL/GenBank/DDBJ databases">
        <authorList>
            <person name="Wallberg A."/>
        </authorList>
    </citation>
    <scope>NUCLEOTIDE SEQUENCE [LARGE SCALE GENOMIC DNA]</scope>
</reference>
<dbReference type="EMBL" id="CAXKWB010100364">
    <property type="protein sequence ID" value="CAL4224324.1"/>
    <property type="molecule type" value="Genomic_DNA"/>
</dbReference>
<protein>
    <recommendedName>
        <fullName evidence="2">IPT/TIG domain-containing protein</fullName>
    </recommendedName>
</protein>
<dbReference type="Pfam" id="PF01833">
    <property type="entry name" value="TIG"/>
    <property type="match status" value="2"/>
</dbReference>
<organism evidence="3 4">
    <name type="scientific">Meganyctiphanes norvegica</name>
    <name type="common">Northern krill</name>
    <name type="synonym">Thysanopoda norvegica</name>
    <dbReference type="NCBI Taxonomy" id="48144"/>
    <lineage>
        <taxon>Eukaryota</taxon>
        <taxon>Metazoa</taxon>
        <taxon>Ecdysozoa</taxon>
        <taxon>Arthropoda</taxon>
        <taxon>Crustacea</taxon>
        <taxon>Multicrustacea</taxon>
        <taxon>Malacostraca</taxon>
        <taxon>Eumalacostraca</taxon>
        <taxon>Eucarida</taxon>
        <taxon>Euphausiacea</taxon>
        <taxon>Euphausiidae</taxon>
        <taxon>Meganyctiphanes</taxon>
    </lineage>
</organism>
<dbReference type="Gene3D" id="2.60.40.10">
    <property type="entry name" value="Immunoglobulins"/>
    <property type="match status" value="2"/>
</dbReference>
<dbReference type="AlphaFoldDB" id="A0AAV2SQP1"/>
<accession>A0AAV2SQP1</accession>
<dbReference type="InterPro" id="IPR013783">
    <property type="entry name" value="Ig-like_fold"/>
</dbReference>
<gene>
    <name evidence="3" type="ORF">MNOR_LOCUS39316</name>
</gene>
<evidence type="ECO:0000259" key="2">
    <source>
        <dbReference type="Pfam" id="PF01833"/>
    </source>
</evidence>
<keyword evidence="4" id="KW-1185">Reference proteome</keyword>
<dbReference type="CDD" id="cd00603">
    <property type="entry name" value="IPT_PCSR"/>
    <property type="match status" value="1"/>
</dbReference>
<dbReference type="Proteomes" id="UP001497623">
    <property type="component" value="Unassembled WGS sequence"/>
</dbReference>
<keyword evidence="1" id="KW-0732">Signal</keyword>
<dbReference type="InterPro" id="IPR002909">
    <property type="entry name" value="IPT_dom"/>
</dbReference>
<name>A0AAV2SQP1_MEGNR</name>
<feature type="domain" description="IPT/TIG" evidence="2">
    <location>
        <begin position="129"/>
        <end position="197"/>
    </location>
</feature>
<dbReference type="SUPFAM" id="SSF81296">
    <property type="entry name" value="E set domains"/>
    <property type="match status" value="2"/>
</dbReference>
<feature type="non-terminal residue" evidence="3">
    <location>
        <position position="1"/>
    </location>
</feature>
<dbReference type="InterPro" id="IPR014756">
    <property type="entry name" value="Ig_E-set"/>
</dbReference>
<evidence type="ECO:0000313" key="3">
    <source>
        <dbReference type="EMBL" id="CAL4224324.1"/>
    </source>
</evidence>
<dbReference type="PANTHER" id="PTHR46769:SF2">
    <property type="entry name" value="FIBROCYSTIN-L ISOFORM 2 PRECURSOR-RELATED"/>
    <property type="match status" value="1"/>
</dbReference>
<evidence type="ECO:0000256" key="1">
    <source>
        <dbReference type="ARBA" id="ARBA00022729"/>
    </source>
</evidence>
<comment type="caution">
    <text evidence="3">The sequence shown here is derived from an EMBL/GenBank/DDBJ whole genome shotgun (WGS) entry which is preliminary data.</text>
</comment>
<dbReference type="InterPro" id="IPR052387">
    <property type="entry name" value="Fibrocystin"/>
</dbReference>
<evidence type="ECO:0000313" key="4">
    <source>
        <dbReference type="Proteomes" id="UP001497623"/>
    </source>
</evidence>
<dbReference type="PANTHER" id="PTHR46769">
    <property type="entry name" value="POLYCYSTIC KIDNEY AND HEPATIC DISEASE 1 (AUTOSOMAL RECESSIVE)-LIKE 1"/>
    <property type="match status" value="1"/>
</dbReference>
<feature type="non-terminal residue" evidence="3">
    <location>
        <position position="202"/>
    </location>
</feature>
<feature type="domain" description="IPT/TIG" evidence="2">
    <location>
        <begin position="38"/>
        <end position="122"/>
    </location>
</feature>
<sequence length="202" mass="20171">VTCTLPSQTSGNHPVTVSMQPVGYASQPSPLSYTMSLSVTSVNPTTGGTGGGYSVKIEGTGFPETLQGWNGNSVSIGGEDCPITAVEAGKATCTVPSGSAGTVDVVAIVNSETGTLSNGFTYDASQSAVVNSVNPSLANTVLGGETLTIGGSNFGSQSSGKVLVGEEECMVETWSSSSITCKLPSNNPGTYSVTVITSLGKA</sequence>